<proteinExistence type="inferred from homology"/>
<name>A0ABY9H990_9MOLU</name>
<dbReference type="InterPro" id="IPR036640">
    <property type="entry name" value="ABC1_TM_sf"/>
</dbReference>
<feature type="transmembrane region" description="Helical" evidence="8">
    <location>
        <begin position="285"/>
        <end position="303"/>
    </location>
</feature>
<protein>
    <submittedName>
        <fullName evidence="11">ABC transporter ATP-binding protein</fullName>
    </submittedName>
</protein>
<evidence type="ECO:0000256" key="8">
    <source>
        <dbReference type="SAM" id="Phobius"/>
    </source>
</evidence>
<dbReference type="SUPFAM" id="SSF90123">
    <property type="entry name" value="ABC transporter transmembrane region"/>
    <property type="match status" value="1"/>
</dbReference>
<evidence type="ECO:0000259" key="10">
    <source>
        <dbReference type="PROSITE" id="PS50929"/>
    </source>
</evidence>
<evidence type="ECO:0000313" key="12">
    <source>
        <dbReference type="Proteomes" id="UP001237011"/>
    </source>
</evidence>
<evidence type="ECO:0000256" key="2">
    <source>
        <dbReference type="ARBA" id="ARBA00005417"/>
    </source>
</evidence>
<dbReference type="SMART" id="SM00382">
    <property type="entry name" value="AAA"/>
    <property type="match status" value="1"/>
</dbReference>
<accession>A0ABY9H990</accession>
<feature type="transmembrane region" description="Helical" evidence="8">
    <location>
        <begin position="169"/>
        <end position="187"/>
    </location>
</feature>
<evidence type="ECO:0000259" key="9">
    <source>
        <dbReference type="PROSITE" id="PS50893"/>
    </source>
</evidence>
<dbReference type="GO" id="GO:0005524">
    <property type="term" value="F:ATP binding"/>
    <property type="evidence" value="ECO:0007669"/>
    <property type="project" value="UniProtKB-KW"/>
</dbReference>
<dbReference type="PANTHER" id="PTHR43394">
    <property type="entry name" value="ATP-DEPENDENT PERMEASE MDL1, MITOCHONDRIAL"/>
    <property type="match status" value="1"/>
</dbReference>
<dbReference type="InterPro" id="IPR011527">
    <property type="entry name" value="ABC1_TM_dom"/>
</dbReference>
<evidence type="ECO:0000256" key="7">
    <source>
        <dbReference type="ARBA" id="ARBA00023136"/>
    </source>
</evidence>
<feature type="transmembrane region" description="Helical" evidence="8">
    <location>
        <begin position="38"/>
        <end position="56"/>
    </location>
</feature>
<dbReference type="PROSITE" id="PS50929">
    <property type="entry name" value="ABC_TM1F"/>
    <property type="match status" value="1"/>
</dbReference>
<keyword evidence="6 8" id="KW-1133">Transmembrane helix</keyword>
<dbReference type="CDD" id="cd18547">
    <property type="entry name" value="ABC_6TM_Tm288_like"/>
    <property type="match status" value="1"/>
</dbReference>
<feature type="transmembrane region" description="Helical" evidence="8">
    <location>
        <begin position="193"/>
        <end position="210"/>
    </location>
</feature>
<dbReference type="Pfam" id="PF00005">
    <property type="entry name" value="ABC_tran"/>
    <property type="match status" value="1"/>
</dbReference>
<dbReference type="Gene3D" id="1.20.1560.10">
    <property type="entry name" value="ABC transporter type 1, transmembrane domain"/>
    <property type="match status" value="1"/>
</dbReference>
<dbReference type="PROSITE" id="PS00211">
    <property type="entry name" value="ABC_TRANSPORTER_1"/>
    <property type="match status" value="1"/>
</dbReference>
<sequence length="651" mass="72553">MKSFQAMNHTKNYQKISNADKKKTFSRLVKILWKDNKWWLVLVAFLILLSTVGMLYQQVFIGKIIVGLFLQPVQDGQVQPSDFKWDQFYLTIGGSVILFLISIFSGFAATRIMINITYKTMTNMRTQLYKHMQSLPIKYFDDNSKGNLISRLTADIDTLRQFLSKTFPSIVQSLIILFASIIIMLVLNWQLSLIMIGVIVLIFLTSFLIGKKSSKAFIKKQKAIGEQTGYAEEIIGGLKTVKIFNQEANAIKHFNNVNNDLAKVNFKSEFWASVIWPVSQNLGNIAYALVTIFGGIMVIDFALQGNGLAAGASAGLTVGTFISFTQFAKSFAGPVSTMTQNANSVVLALAGANRVFEVMDQAPEINQGKITLVKVEKAKDKFVEVPTSELYGKYAWKITSGNEISYQLLQGKIEFKNVSFKYGDEYNLKNITFTANPGEKVALVGATGAGKTTITSLLARFYEITEGEILYDGIPLTEIEKDSLRKSLGYVLQETVLFSDTVKNNIAYGSDGINEFVMNDVTEAAHLNGHIDKLNDKYETILVNSGSNLSQGQRQLVSIARASYKNPPVLILDEATSNIDTHTEIIVEKAMDKLVQNRTSFIIAHRLSTIINADKIIVLNEGKILEIGTHNELLNNKGTYWQLWQNASNNN</sequence>
<dbReference type="PROSITE" id="PS50893">
    <property type="entry name" value="ABC_TRANSPORTER_2"/>
    <property type="match status" value="1"/>
</dbReference>
<keyword evidence="12" id="KW-1185">Reference proteome</keyword>
<evidence type="ECO:0000256" key="6">
    <source>
        <dbReference type="ARBA" id="ARBA00022989"/>
    </source>
</evidence>
<comment type="subcellular location">
    <subcellularLocation>
        <location evidence="1">Cell membrane</location>
        <topology evidence="1">Multi-pass membrane protein</topology>
    </subcellularLocation>
</comment>
<keyword evidence="3 8" id="KW-0812">Transmembrane</keyword>
<dbReference type="Gene3D" id="3.40.50.300">
    <property type="entry name" value="P-loop containing nucleotide triphosphate hydrolases"/>
    <property type="match status" value="1"/>
</dbReference>
<dbReference type="Proteomes" id="UP001237011">
    <property type="component" value="Chromosome"/>
</dbReference>
<dbReference type="RefSeq" id="WP_305937589.1">
    <property type="nucleotide sequence ID" value="NZ_CP132191.1"/>
</dbReference>
<gene>
    <name evidence="11" type="ORF">Q8852_02380</name>
</gene>
<dbReference type="InterPro" id="IPR017871">
    <property type="entry name" value="ABC_transporter-like_CS"/>
</dbReference>
<keyword evidence="5 11" id="KW-0067">ATP-binding</keyword>
<keyword evidence="4" id="KW-0547">Nucleotide-binding</keyword>
<dbReference type="InterPro" id="IPR003439">
    <property type="entry name" value="ABC_transporter-like_ATP-bd"/>
</dbReference>
<dbReference type="PANTHER" id="PTHR43394:SF1">
    <property type="entry name" value="ATP-BINDING CASSETTE SUB-FAMILY B MEMBER 10, MITOCHONDRIAL"/>
    <property type="match status" value="1"/>
</dbReference>
<evidence type="ECO:0000313" key="11">
    <source>
        <dbReference type="EMBL" id="WLP85150.1"/>
    </source>
</evidence>
<dbReference type="InterPro" id="IPR003593">
    <property type="entry name" value="AAA+_ATPase"/>
</dbReference>
<dbReference type="Pfam" id="PF00664">
    <property type="entry name" value="ABC_membrane"/>
    <property type="match status" value="1"/>
</dbReference>
<reference evidence="11" key="1">
    <citation type="submission" date="2023-08" db="EMBL/GenBank/DDBJ databases">
        <title>Complete genome sequence of Mycoplasma seminis 2200.</title>
        <authorList>
            <person name="Spergser J."/>
        </authorList>
    </citation>
    <scope>NUCLEOTIDE SEQUENCE [LARGE SCALE GENOMIC DNA]</scope>
    <source>
        <strain evidence="11">2200</strain>
    </source>
</reference>
<evidence type="ECO:0000256" key="1">
    <source>
        <dbReference type="ARBA" id="ARBA00004651"/>
    </source>
</evidence>
<evidence type="ECO:0000256" key="3">
    <source>
        <dbReference type="ARBA" id="ARBA00022692"/>
    </source>
</evidence>
<comment type="similarity">
    <text evidence="2">Belongs to the ABC transporter superfamily.</text>
</comment>
<evidence type="ECO:0000256" key="4">
    <source>
        <dbReference type="ARBA" id="ARBA00022741"/>
    </source>
</evidence>
<evidence type="ECO:0000256" key="5">
    <source>
        <dbReference type="ARBA" id="ARBA00022840"/>
    </source>
</evidence>
<feature type="domain" description="ABC transporter" evidence="9">
    <location>
        <begin position="413"/>
        <end position="646"/>
    </location>
</feature>
<dbReference type="InterPro" id="IPR039421">
    <property type="entry name" value="Type_1_exporter"/>
</dbReference>
<organism evidence="11 12">
    <name type="scientific">Mycoplasma seminis</name>
    <dbReference type="NCBI Taxonomy" id="512749"/>
    <lineage>
        <taxon>Bacteria</taxon>
        <taxon>Bacillati</taxon>
        <taxon>Mycoplasmatota</taxon>
        <taxon>Mollicutes</taxon>
        <taxon>Mycoplasmataceae</taxon>
        <taxon>Mycoplasma</taxon>
    </lineage>
</organism>
<feature type="domain" description="ABC transmembrane type-1" evidence="10">
    <location>
        <begin position="41"/>
        <end position="347"/>
    </location>
</feature>
<feature type="transmembrane region" description="Helical" evidence="8">
    <location>
        <begin position="88"/>
        <end position="114"/>
    </location>
</feature>
<keyword evidence="7 8" id="KW-0472">Membrane</keyword>
<dbReference type="EMBL" id="CP132191">
    <property type="protein sequence ID" value="WLP85150.1"/>
    <property type="molecule type" value="Genomic_DNA"/>
</dbReference>
<dbReference type="SUPFAM" id="SSF52540">
    <property type="entry name" value="P-loop containing nucleoside triphosphate hydrolases"/>
    <property type="match status" value="1"/>
</dbReference>
<dbReference type="InterPro" id="IPR027417">
    <property type="entry name" value="P-loop_NTPase"/>
</dbReference>